<comment type="caution">
    <text evidence="1">The sequence shown here is derived from an EMBL/GenBank/DDBJ whole genome shotgun (WGS) entry which is preliminary data.</text>
</comment>
<dbReference type="EMBL" id="WNWS01001392">
    <property type="protein sequence ID" value="KAE9961809.1"/>
    <property type="molecule type" value="Genomic_DNA"/>
</dbReference>
<name>A0A8H3YIQ5_VENIN</name>
<feature type="non-terminal residue" evidence="1">
    <location>
        <position position="1"/>
    </location>
</feature>
<accession>A0A8H3YIQ5</accession>
<proteinExistence type="predicted"/>
<dbReference type="AlphaFoldDB" id="A0A8H3YIQ5"/>
<protein>
    <submittedName>
        <fullName evidence="1">Uncharacterized protein</fullName>
    </submittedName>
</protein>
<gene>
    <name evidence="1" type="ORF">EG328_001571</name>
</gene>
<sequence>MADVGSGLWNPIMWIISKQGARMFLASVPVDQLGTIQQEVQAGKHHRPTRILAQDGQVLHSVKVVFTGSFNATPSRKMRARHHHLRDEYKIQDRSDPVRWECLLTP</sequence>
<evidence type="ECO:0000313" key="2">
    <source>
        <dbReference type="Proteomes" id="UP000447873"/>
    </source>
</evidence>
<evidence type="ECO:0000313" key="1">
    <source>
        <dbReference type="EMBL" id="KAE9961809.1"/>
    </source>
</evidence>
<reference evidence="1 2" key="1">
    <citation type="submission" date="2018-12" db="EMBL/GenBank/DDBJ databases">
        <title>Venturia inaequalis Genome Resource.</title>
        <authorList>
            <person name="Lichtner F.J."/>
        </authorList>
    </citation>
    <scope>NUCLEOTIDE SEQUENCE [LARGE SCALE GENOMIC DNA]</scope>
    <source>
        <strain evidence="1 2">120213</strain>
    </source>
</reference>
<dbReference type="Proteomes" id="UP000447873">
    <property type="component" value="Unassembled WGS sequence"/>
</dbReference>
<organism evidence="1 2">
    <name type="scientific">Venturia inaequalis</name>
    <name type="common">Apple scab fungus</name>
    <dbReference type="NCBI Taxonomy" id="5025"/>
    <lineage>
        <taxon>Eukaryota</taxon>
        <taxon>Fungi</taxon>
        <taxon>Dikarya</taxon>
        <taxon>Ascomycota</taxon>
        <taxon>Pezizomycotina</taxon>
        <taxon>Dothideomycetes</taxon>
        <taxon>Pleosporomycetidae</taxon>
        <taxon>Venturiales</taxon>
        <taxon>Venturiaceae</taxon>
        <taxon>Venturia</taxon>
    </lineage>
</organism>